<dbReference type="InterPro" id="IPR002816">
    <property type="entry name" value="TraB/PrgY/GumN_fam"/>
</dbReference>
<dbReference type="PANTHER" id="PTHR40590:SF1">
    <property type="entry name" value="CYTOPLASMIC PROTEIN"/>
    <property type="match status" value="1"/>
</dbReference>
<dbReference type="CDD" id="cd14789">
    <property type="entry name" value="Tiki"/>
    <property type="match status" value="1"/>
</dbReference>
<dbReference type="PROSITE" id="PS51257">
    <property type="entry name" value="PROKAR_LIPOPROTEIN"/>
    <property type="match status" value="1"/>
</dbReference>
<dbReference type="Proteomes" id="UP000430021">
    <property type="component" value="Unassembled WGS sequence"/>
</dbReference>
<evidence type="ECO:0000313" key="1">
    <source>
        <dbReference type="EMBL" id="MBB3776090.1"/>
    </source>
</evidence>
<dbReference type="PANTHER" id="PTHR40590">
    <property type="entry name" value="CYTOPLASMIC PROTEIN-RELATED"/>
    <property type="match status" value="1"/>
</dbReference>
<protein>
    <submittedName>
        <fullName evidence="2">TraB/GumN family protein</fullName>
    </submittedName>
</protein>
<keyword evidence="4" id="KW-1185">Reference proteome</keyword>
<organism evidence="2 3">
    <name type="scientific">Erythrobacter ramosus</name>
    <dbReference type="NCBI Taxonomy" id="35811"/>
    <lineage>
        <taxon>Bacteria</taxon>
        <taxon>Pseudomonadati</taxon>
        <taxon>Pseudomonadota</taxon>
        <taxon>Alphaproteobacteria</taxon>
        <taxon>Sphingomonadales</taxon>
        <taxon>Erythrobacteraceae</taxon>
        <taxon>Erythrobacter/Porphyrobacter group</taxon>
        <taxon>Erythrobacter</taxon>
    </lineage>
</organism>
<reference evidence="1 4" key="2">
    <citation type="submission" date="2020-08" db="EMBL/GenBank/DDBJ databases">
        <title>Genomic Encyclopedia of Type Strains, Phase IV (KMG-IV): sequencing the most valuable type-strain genomes for metagenomic binning, comparative biology and taxonomic classification.</title>
        <authorList>
            <person name="Goeker M."/>
        </authorList>
    </citation>
    <scope>NUCLEOTIDE SEQUENCE [LARGE SCALE GENOMIC DNA]</scope>
    <source>
        <strain evidence="1 4">DSM 8510</strain>
    </source>
</reference>
<reference evidence="2 3" key="1">
    <citation type="submission" date="2019-12" db="EMBL/GenBank/DDBJ databases">
        <title>Genomic-based taxomic classification of the family Erythrobacteraceae.</title>
        <authorList>
            <person name="Xu L."/>
        </authorList>
    </citation>
    <scope>NUCLEOTIDE SEQUENCE [LARGE SCALE GENOMIC DNA]</scope>
    <source>
        <strain evidence="2 3">JCM 10282</strain>
    </source>
</reference>
<evidence type="ECO:0000313" key="2">
    <source>
        <dbReference type="EMBL" id="MXP38824.1"/>
    </source>
</evidence>
<dbReference type="Proteomes" id="UP000548685">
    <property type="component" value="Unassembled WGS sequence"/>
</dbReference>
<sequence length="309" mass="32614">MTTERGAGLLIAVRRAAAAILAPLFLLGLAGCSDAPGEAAGDRTPPNPLLYEIASADGTVEGWMVGTIHALPDDTEWRTPAITQATDAADLLVVEIAALDDGERVAGTFTELSTTPGLPTLEQRLPDDLANSLTDLLERGGIERTRFAAVETWAAAIMLAQVDATGDPANGVDRALINDFADRPVRELEGAAAQLSIFDRLTEAQQRSMLAAVVRGSEAARKDPARLQRAWLAGDAATIEQSTREGFLADPALRAALLTDRNRRWAAALSPLLQEAPLPLIAVGTAHLVGPDGLAALLQAQGYLIRRLP</sequence>
<dbReference type="InterPro" id="IPR047111">
    <property type="entry name" value="YbaP-like"/>
</dbReference>
<comment type="caution">
    <text evidence="2">The sequence shown here is derived from an EMBL/GenBank/DDBJ whole genome shotgun (WGS) entry which is preliminary data.</text>
</comment>
<evidence type="ECO:0000313" key="3">
    <source>
        <dbReference type="Proteomes" id="UP000430021"/>
    </source>
</evidence>
<gene>
    <name evidence="1" type="ORF">FHS52_002059</name>
    <name evidence="2" type="ORF">GRI59_09420</name>
</gene>
<dbReference type="EMBL" id="WTYB01000002">
    <property type="protein sequence ID" value="MXP38824.1"/>
    <property type="molecule type" value="Genomic_DNA"/>
</dbReference>
<dbReference type="Pfam" id="PF01963">
    <property type="entry name" value="TraB_PrgY_gumN"/>
    <property type="match status" value="1"/>
</dbReference>
<dbReference type="RefSeq" id="WP_160760931.1">
    <property type="nucleotide sequence ID" value="NZ_BAAADZ010000010.1"/>
</dbReference>
<name>A0A6I4ULZ0_9SPHN</name>
<dbReference type="AlphaFoldDB" id="A0A6I4ULZ0"/>
<proteinExistence type="predicted"/>
<dbReference type="EMBL" id="JACICE010000002">
    <property type="protein sequence ID" value="MBB3776090.1"/>
    <property type="molecule type" value="Genomic_DNA"/>
</dbReference>
<accession>A0A6I4ULZ0</accession>
<dbReference type="OrthoDB" id="9806326at2"/>
<evidence type="ECO:0000313" key="4">
    <source>
        <dbReference type="Proteomes" id="UP000548685"/>
    </source>
</evidence>